<dbReference type="EMBL" id="CAJJDP010000122">
    <property type="protein sequence ID" value="CAD8200462.1"/>
    <property type="molecule type" value="Genomic_DNA"/>
</dbReference>
<gene>
    <name evidence="1" type="ORF">POCTA_138.1.T1220012</name>
</gene>
<evidence type="ECO:0000313" key="2">
    <source>
        <dbReference type="Proteomes" id="UP000683925"/>
    </source>
</evidence>
<comment type="caution">
    <text evidence="1">The sequence shown here is derived from an EMBL/GenBank/DDBJ whole genome shotgun (WGS) entry which is preliminary data.</text>
</comment>
<protein>
    <submittedName>
        <fullName evidence="1">Uncharacterized protein</fullName>
    </submittedName>
</protein>
<dbReference type="Proteomes" id="UP000683925">
    <property type="component" value="Unassembled WGS sequence"/>
</dbReference>
<accession>A0A8S1XJ45</accession>
<sequence length="86" mass="10215">MNNSRQLNLQFISKEQKLTQIMCFLFAQSKITSFLIAILKIKKFQPYIVGKYFTQSQTHQGAQGDLLKFFYKKLKIEIVEMFICKR</sequence>
<name>A0A8S1XJ45_PAROT</name>
<organism evidence="1 2">
    <name type="scientific">Paramecium octaurelia</name>
    <dbReference type="NCBI Taxonomy" id="43137"/>
    <lineage>
        <taxon>Eukaryota</taxon>
        <taxon>Sar</taxon>
        <taxon>Alveolata</taxon>
        <taxon>Ciliophora</taxon>
        <taxon>Intramacronucleata</taxon>
        <taxon>Oligohymenophorea</taxon>
        <taxon>Peniculida</taxon>
        <taxon>Parameciidae</taxon>
        <taxon>Paramecium</taxon>
    </lineage>
</organism>
<reference evidence="1" key="1">
    <citation type="submission" date="2021-01" db="EMBL/GenBank/DDBJ databases">
        <authorList>
            <consortium name="Genoscope - CEA"/>
            <person name="William W."/>
        </authorList>
    </citation>
    <scope>NUCLEOTIDE SEQUENCE</scope>
</reference>
<dbReference type="AlphaFoldDB" id="A0A8S1XJ45"/>
<keyword evidence="2" id="KW-1185">Reference proteome</keyword>
<proteinExistence type="predicted"/>
<evidence type="ECO:0000313" key="1">
    <source>
        <dbReference type="EMBL" id="CAD8200462.1"/>
    </source>
</evidence>